<feature type="chain" id="PRO_5013144232" evidence="3">
    <location>
        <begin position="23"/>
        <end position="603"/>
    </location>
</feature>
<keyword evidence="2" id="KW-0472">Membrane</keyword>
<feature type="signal peptide" evidence="3">
    <location>
        <begin position="1"/>
        <end position="22"/>
    </location>
</feature>
<feature type="compositionally biased region" description="Polar residues" evidence="1">
    <location>
        <begin position="200"/>
        <end position="211"/>
    </location>
</feature>
<dbReference type="EMBL" id="LNIX01000020">
    <property type="protein sequence ID" value="OXA44127.1"/>
    <property type="molecule type" value="Genomic_DNA"/>
</dbReference>
<proteinExistence type="predicted"/>
<dbReference type="AlphaFoldDB" id="A0A226DHE8"/>
<keyword evidence="2" id="KW-1133">Transmembrane helix</keyword>
<accession>A0A226DHE8</accession>
<keyword evidence="5" id="KW-1185">Reference proteome</keyword>
<feature type="region of interest" description="Disordered" evidence="1">
    <location>
        <begin position="106"/>
        <end position="127"/>
    </location>
</feature>
<evidence type="ECO:0000256" key="2">
    <source>
        <dbReference type="SAM" id="Phobius"/>
    </source>
</evidence>
<dbReference type="Proteomes" id="UP000198287">
    <property type="component" value="Unassembled WGS sequence"/>
</dbReference>
<keyword evidence="2" id="KW-0812">Transmembrane</keyword>
<name>A0A226DHE8_FOLCA</name>
<evidence type="ECO:0000313" key="4">
    <source>
        <dbReference type="EMBL" id="OXA44127.1"/>
    </source>
</evidence>
<keyword evidence="3" id="KW-0732">Signal</keyword>
<feature type="transmembrane region" description="Helical" evidence="2">
    <location>
        <begin position="435"/>
        <end position="455"/>
    </location>
</feature>
<feature type="compositionally biased region" description="Low complexity" evidence="1">
    <location>
        <begin position="168"/>
        <end position="199"/>
    </location>
</feature>
<gene>
    <name evidence="4" type="ORF">Fcan01_21236</name>
</gene>
<feature type="transmembrane region" description="Helical" evidence="2">
    <location>
        <begin position="371"/>
        <end position="391"/>
    </location>
</feature>
<reference evidence="4 5" key="1">
    <citation type="submission" date="2015-12" db="EMBL/GenBank/DDBJ databases">
        <title>The genome of Folsomia candida.</title>
        <authorList>
            <person name="Faddeeva A."/>
            <person name="Derks M.F."/>
            <person name="Anvar Y."/>
            <person name="Smit S."/>
            <person name="Van Straalen N."/>
            <person name="Roelofs D."/>
        </authorList>
    </citation>
    <scope>NUCLEOTIDE SEQUENCE [LARGE SCALE GENOMIC DNA]</scope>
    <source>
        <strain evidence="4 5">VU population</strain>
        <tissue evidence="4">Whole body</tissue>
    </source>
</reference>
<feature type="region of interest" description="Disordered" evidence="1">
    <location>
        <begin position="167"/>
        <end position="212"/>
    </location>
</feature>
<comment type="caution">
    <text evidence="4">The sequence shown here is derived from an EMBL/GenBank/DDBJ whole genome shotgun (WGS) entry which is preliminary data.</text>
</comment>
<evidence type="ECO:0000313" key="5">
    <source>
        <dbReference type="Proteomes" id="UP000198287"/>
    </source>
</evidence>
<feature type="region of interest" description="Disordered" evidence="1">
    <location>
        <begin position="50"/>
        <end position="69"/>
    </location>
</feature>
<sequence length="603" mass="65441">MRNHLTSSALFSALVLVCHCLAKEKHTVGRSLGRSQVGTLYDLRSKLARSAPSSSSSYPSYPSSPSSASAAAAKEARGYSFHYNPSDISHPAFSSSYASQDFHSRMGKISDQQQQQHMPAKKKQAETKNWDKYSKYAYKTSNSNGEEIPMVNSFTIFHNETTELGVVGSSTTSTTQASTTTTTSTTNKASSSGSTNNKAVTSSPPGKTASSGGFDLSKIASIGLGINDAMTSVLTQKLMTMIDQDFPQGILKPLKHLVSSGNRMVEFWDKRANARDGKPPGIVEMLGYGIEQLKKYRDGLSMKASDPIVNITSPSKTLIQGMVTVKKLTNRVLGYDTEEAAVESRGGYGHDSYGGGGYGHHVSYGHYLDPYAILATLGFGVFLFNVIFNLLNNNAAASGRSLDVQDIDLPLELSDISKFSVKDVSVGGMSGLDPFALLAALAFGAFLLQLLLTLLNTSARSLDVVDLNTPLVLSDFHVPSFMTKMDKIFGTPTTRTRRSVDDDEENAVFNSIIDKLDGMYKTYRVVSNKPSCARLYLCRLAVQDADADETTYSSKFYMYGLKHLVGDTSANDFVRSIQSRVAKGEEVDCYKEVSEACNPSDEE</sequence>
<protein>
    <submittedName>
        <fullName evidence="4">Uncharacterized protein</fullName>
    </submittedName>
</protein>
<evidence type="ECO:0000256" key="3">
    <source>
        <dbReference type="SAM" id="SignalP"/>
    </source>
</evidence>
<organism evidence="4 5">
    <name type="scientific">Folsomia candida</name>
    <name type="common">Springtail</name>
    <dbReference type="NCBI Taxonomy" id="158441"/>
    <lineage>
        <taxon>Eukaryota</taxon>
        <taxon>Metazoa</taxon>
        <taxon>Ecdysozoa</taxon>
        <taxon>Arthropoda</taxon>
        <taxon>Hexapoda</taxon>
        <taxon>Collembola</taxon>
        <taxon>Entomobryomorpha</taxon>
        <taxon>Isotomoidea</taxon>
        <taxon>Isotomidae</taxon>
        <taxon>Proisotominae</taxon>
        <taxon>Folsomia</taxon>
    </lineage>
</organism>
<evidence type="ECO:0000256" key="1">
    <source>
        <dbReference type="SAM" id="MobiDB-lite"/>
    </source>
</evidence>
<dbReference type="OrthoDB" id="10478005at2759"/>